<evidence type="ECO:0000313" key="4">
    <source>
        <dbReference type="Proteomes" id="UP000500857"/>
    </source>
</evidence>
<dbReference type="SUPFAM" id="SSF103039">
    <property type="entry name" value="CheC-like"/>
    <property type="match status" value="1"/>
</dbReference>
<dbReference type="GO" id="GO:0006935">
    <property type="term" value="P:chemotaxis"/>
    <property type="evidence" value="ECO:0007669"/>
    <property type="project" value="UniProtKB-KW"/>
</dbReference>
<dbReference type="GO" id="GO:0016787">
    <property type="term" value="F:hydrolase activity"/>
    <property type="evidence" value="ECO:0007669"/>
    <property type="project" value="UniProtKB-KW"/>
</dbReference>
<evidence type="ECO:0000256" key="2">
    <source>
        <dbReference type="ARBA" id="ARBA00022801"/>
    </source>
</evidence>
<proteinExistence type="predicted"/>
<dbReference type="CDD" id="cd17910">
    <property type="entry name" value="CheC_ClassII"/>
    <property type="match status" value="1"/>
</dbReference>
<reference evidence="3 4" key="1">
    <citation type="submission" date="2020-04" db="EMBL/GenBank/DDBJ databases">
        <authorList>
            <person name="Basu S."/>
            <person name="Maruthanayagam V."/>
            <person name="Chakraborty S."/>
            <person name="Pramanik A."/>
            <person name="Mukherjee J."/>
            <person name="Brink B."/>
        </authorList>
    </citation>
    <scope>NUCLEOTIDE SEQUENCE [LARGE SCALE GENOMIC DNA]</scope>
    <source>
        <strain evidence="3 4">AP17</strain>
    </source>
</reference>
<dbReference type="Gene3D" id="3.40.1550.10">
    <property type="entry name" value="CheC-like"/>
    <property type="match status" value="1"/>
</dbReference>
<dbReference type="InterPro" id="IPR050992">
    <property type="entry name" value="CheZ_family_phosphatases"/>
</dbReference>
<dbReference type="InterPro" id="IPR028976">
    <property type="entry name" value="CheC-like_sf"/>
</dbReference>
<dbReference type="PANTHER" id="PTHR43693:SF1">
    <property type="entry name" value="PROTEIN PHOSPHATASE CHEZ"/>
    <property type="match status" value="1"/>
</dbReference>
<dbReference type="EMBL" id="CP051167">
    <property type="protein sequence ID" value="QIZ70253.1"/>
    <property type="molecule type" value="Genomic_DNA"/>
</dbReference>
<accession>A0A6H1TWW5</accession>
<keyword evidence="1" id="KW-0145">Chemotaxis</keyword>
<dbReference type="PANTHER" id="PTHR43693">
    <property type="entry name" value="PROTEIN PHOSPHATASE CHEZ"/>
    <property type="match status" value="1"/>
</dbReference>
<keyword evidence="2" id="KW-0378">Hydrolase</keyword>
<protein>
    <submittedName>
        <fullName evidence="3">Chemotaxis protein CheC</fullName>
    </submittedName>
</protein>
<sequence>MTILNEQQQDAVTELINIGFARTAASLSDLTGHRILLNAPQVSVHPMEELLPELSSFIQGEVATVSQIFNGSIAGNALLVLNYEGAMMLTDLLLPHDYPSSHRLDASACEVLTEVGNILLNACLSVFGNLLKIYISFSVPSLHLEALSVLLDSLTIGDEGMKYALVVYTKFTMRDSSVNGYLLIVLGVLSLDSFLEAIDTWSQSGELPT</sequence>
<gene>
    <name evidence="3" type="ORF">HCG48_06430</name>
</gene>
<evidence type="ECO:0000256" key="1">
    <source>
        <dbReference type="ARBA" id="ARBA00022500"/>
    </source>
</evidence>
<dbReference type="AlphaFoldDB" id="A0A6H1TWW5"/>
<dbReference type="Proteomes" id="UP000500857">
    <property type="component" value="Chromosome"/>
</dbReference>
<organism evidence="3 4">
    <name type="scientific">Oxynema aestuarii AP17</name>
    <dbReference type="NCBI Taxonomy" id="2064643"/>
    <lineage>
        <taxon>Bacteria</taxon>
        <taxon>Bacillati</taxon>
        <taxon>Cyanobacteriota</taxon>
        <taxon>Cyanophyceae</taxon>
        <taxon>Oscillatoriophycideae</taxon>
        <taxon>Oscillatoriales</taxon>
        <taxon>Oscillatoriaceae</taxon>
        <taxon>Oxynema</taxon>
        <taxon>Oxynema aestuarii</taxon>
    </lineage>
</organism>
<keyword evidence="4" id="KW-1185">Reference proteome</keyword>
<name>A0A6H1TWW5_9CYAN</name>
<dbReference type="RefSeq" id="WP_168568408.1">
    <property type="nucleotide sequence ID" value="NZ_CP051167.1"/>
</dbReference>
<evidence type="ECO:0000313" key="3">
    <source>
        <dbReference type="EMBL" id="QIZ70253.1"/>
    </source>
</evidence>
<dbReference type="KEGG" id="oxy:HCG48_06430"/>